<dbReference type="Gene3D" id="3.40.1370.10">
    <property type="match status" value="1"/>
</dbReference>
<dbReference type="GO" id="GO:0006412">
    <property type="term" value="P:translation"/>
    <property type="evidence" value="ECO:0007669"/>
    <property type="project" value="InterPro"/>
</dbReference>
<organism evidence="6 7">
    <name type="scientific">Candidatus Roizmanbacteria bacterium CG_4_10_14_0_2_um_filter_39_13</name>
    <dbReference type="NCBI Taxonomy" id="1974825"/>
    <lineage>
        <taxon>Bacteria</taxon>
        <taxon>Candidatus Roizmaniibacteriota</taxon>
    </lineage>
</organism>
<evidence type="ECO:0000256" key="5">
    <source>
        <dbReference type="ARBA" id="ARBA00035462"/>
    </source>
</evidence>
<accession>A0A2M7TW56</accession>
<evidence type="ECO:0000256" key="2">
    <source>
        <dbReference type="ARBA" id="ARBA00022980"/>
    </source>
</evidence>
<evidence type="ECO:0000313" key="6">
    <source>
        <dbReference type="EMBL" id="PIZ62067.1"/>
    </source>
</evidence>
<protein>
    <recommendedName>
        <fullName evidence="4">Large ribosomal subunit protein uL4</fullName>
    </recommendedName>
    <alternativeName>
        <fullName evidence="5">50S ribosomal protein L4</fullName>
    </alternativeName>
</protein>
<dbReference type="PANTHER" id="PTHR10746:SF6">
    <property type="entry name" value="LARGE RIBOSOMAL SUBUNIT PROTEIN UL4M"/>
    <property type="match status" value="1"/>
</dbReference>
<feature type="non-terminal residue" evidence="6">
    <location>
        <position position="1"/>
    </location>
</feature>
<dbReference type="GO" id="GO:1990904">
    <property type="term" value="C:ribonucleoprotein complex"/>
    <property type="evidence" value="ECO:0007669"/>
    <property type="project" value="UniProtKB-KW"/>
</dbReference>
<evidence type="ECO:0000256" key="1">
    <source>
        <dbReference type="ARBA" id="ARBA00010528"/>
    </source>
</evidence>
<sequence>VRVYLHNQRQGTVSAQTRSEVTGTSQKVYRQKGTGRARHGAAKANLFRGGGVTFGPKPREFSMSLNKKQKLKALFVSLSQKAISKNIRLLDTTEIGKKPQTKTVVQFLKETELVDKKVLFVLSKMEKSPFVLSTQNIGKVDVIQASTINPYQILNHPELVFVDDALKALDTHFRKQHEN</sequence>
<keyword evidence="2 6" id="KW-0689">Ribosomal protein</keyword>
<dbReference type="InterPro" id="IPR023574">
    <property type="entry name" value="Ribosomal_uL4_dom_sf"/>
</dbReference>
<dbReference type="SUPFAM" id="SSF52166">
    <property type="entry name" value="Ribosomal protein L4"/>
    <property type="match status" value="1"/>
</dbReference>
<dbReference type="AlphaFoldDB" id="A0A2M7TW56"/>
<comment type="caution">
    <text evidence="6">The sequence shown here is derived from an EMBL/GenBank/DDBJ whole genome shotgun (WGS) entry which is preliminary data.</text>
</comment>
<dbReference type="Pfam" id="PF00573">
    <property type="entry name" value="Ribosomal_L4"/>
    <property type="match status" value="1"/>
</dbReference>
<comment type="similarity">
    <text evidence="1">Belongs to the universal ribosomal protein uL4 family.</text>
</comment>
<dbReference type="GO" id="GO:0005840">
    <property type="term" value="C:ribosome"/>
    <property type="evidence" value="ECO:0007669"/>
    <property type="project" value="UniProtKB-KW"/>
</dbReference>
<dbReference type="InterPro" id="IPR013005">
    <property type="entry name" value="Ribosomal_uL4-like"/>
</dbReference>
<evidence type="ECO:0000313" key="7">
    <source>
        <dbReference type="Proteomes" id="UP000228503"/>
    </source>
</evidence>
<dbReference type="EMBL" id="PFOB01000066">
    <property type="protein sequence ID" value="PIZ62067.1"/>
    <property type="molecule type" value="Genomic_DNA"/>
</dbReference>
<dbReference type="InterPro" id="IPR002136">
    <property type="entry name" value="Ribosomal_uL4"/>
</dbReference>
<proteinExistence type="inferred from homology"/>
<dbReference type="PANTHER" id="PTHR10746">
    <property type="entry name" value="50S RIBOSOMAL PROTEIN L4"/>
    <property type="match status" value="1"/>
</dbReference>
<keyword evidence="3" id="KW-0687">Ribonucleoprotein</keyword>
<reference evidence="7" key="1">
    <citation type="submission" date="2017-09" db="EMBL/GenBank/DDBJ databases">
        <title>Depth-based differentiation of microbial function through sediment-hosted aquifers and enrichment of novel symbionts in the deep terrestrial subsurface.</title>
        <authorList>
            <person name="Probst A.J."/>
            <person name="Ladd B."/>
            <person name="Jarett J.K."/>
            <person name="Geller-Mcgrath D.E."/>
            <person name="Sieber C.M.K."/>
            <person name="Emerson J.B."/>
            <person name="Anantharaman K."/>
            <person name="Thomas B.C."/>
            <person name="Malmstrom R."/>
            <person name="Stieglmeier M."/>
            <person name="Klingl A."/>
            <person name="Woyke T."/>
            <person name="Ryan C.M."/>
            <person name="Banfield J.F."/>
        </authorList>
    </citation>
    <scope>NUCLEOTIDE SEQUENCE [LARGE SCALE GENOMIC DNA]</scope>
</reference>
<evidence type="ECO:0000256" key="4">
    <source>
        <dbReference type="ARBA" id="ARBA00035244"/>
    </source>
</evidence>
<name>A0A2M7TW56_9BACT</name>
<dbReference type="GO" id="GO:0003735">
    <property type="term" value="F:structural constituent of ribosome"/>
    <property type="evidence" value="ECO:0007669"/>
    <property type="project" value="InterPro"/>
</dbReference>
<dbReference type="Proteomes" id="UP000228503">
    <property type="component" value="Unassembled WGS sequence"/>
</dbReference>
<dbReference type="NCBIfam" id="TIGR03953">
    <property type="entry name" value="rplD_bact"/>
    <property type="match status" value="1"/>
</dbReference>
<evidence type="ECO:0000256" key="3">
    <source>
        <dbReference type="ARBA" id="ARBA00023274"/>
    </source>
</evidence>
<gene>
    <name evidence="6" type="ORF">COY16_05230</name>
</gene>